<keyword evidence="2" id="KW-1185">Reference proteome</keyword>
<gene>
    <name evidence="1" type="ORF">HE1_00957</name>
</gene>
<dbReference type="Proteomes" id="UP000024842">
    <property type="component" value="Unassembled WGS sequence"/>
</dbReference>
<protein>
    <submittedName>
        <fullName evidence="1">Uncharacterized protein</fullName>
    </submittedName>
</protein>
<dbReference type="EMBL" id="BAUP01000120">
    <property type="protein sequence ID" value="GAJ46621.1"/>
    <property type="molecule type" value="Genomic_DNA"/>
</dbReference>
<reference evidence="1 2" key="1">
    <citation type="journal article" date="2014" name="FEMS Microbiol. Lett.">
        <title>Draft genome sequences of three Holospora species (Holospora obtusa, Holospora undulata, and Holospora elegans), endonuclear symbiotic bacteria of the ciliate Paramecium caudatum.</title>
        <authorList>
            <person name="Dohra H."/>
            <person name="Tanaka K."/>
            <person name="Suzuki T."/>
            <person name="Fujishima M."/>
            <person name="Suzuki H."/>
        </authorList>
    </citation>
    <scope>NUCLEOTIDE SEQUENCE [LARGE SCALE GENOMIC DNA]</scope>
    <source>
        <strain evidence="1 2">E1</strain>
    </source>
</reference>
<name>A0A023DYP6_9PROT</name>
<dbReference type="OrthoDB" id="8479335at2"/>
<dbReference type="AlphaFoldDB" id="A0A023DYP6"/>
<evidence type="ECO:0000313" key="2">
    <source>
        <dbReference type="Proteomes" id="UP000024842"/>
    </source>
</evidence>
<comment type="caution">
    <text evidence="1">The sequence shown here is derived from an EMBL/GenBank/DDBJ whole genome shotgun (WGS) entry which is preliminary data.</text>
</comment>
<proteinExistence type="predicted"/>
<sequence length="178" mass="20116">MLTDLKLYYIDNNTNSLNKISAFSPFLYKCTQTLFSVKKDYSLIKNIYGHSVALHSSAFKYGSIISGQGICPPSSEILKPGVKLEVHCIQPLYTLYTQGPKIVSLERPCVPNSAFLIHNTCSTPLTEKNNGRCIEVLKNTEGFVSYCPILFMTLMTFDTKFTQDQGEFIQWSITLEEF</sequence>
<accession>A0A023DYP6</accession>
<organism evidence="1 2">
    <name type="scientific">Holospora elegans E1</name>
    <dbReference type="NCBI Taxonomy" id="1427503"/>
    <lineage>
        <taxon>Bacteria</taxon>
        <taxon>Pseudomonadati</taxon>
        <taxon>Pseudomonadota</taxon>
        <taxon>Alphaproteobacteria</taxon>
        <taxon>Holosporales</taxon>
        <taxon>Holosporaceae</taxon>
        <taxon>Holospora</taxon>
    </lineage>
</organism>
<evidence type="ECO:0000313" key="1">
    <source>
        <dbReference type="EMBL" id="GAJ46621.1"/>
    </source>
</evidence>